<evidence type="ECO:0000259" key="1">
    <source>
        <dbReference type="PROSITE" id="PS51819"/>
    </source>
</evidence>
<keyword evidence="2" id="KW-0223">Dioxygenase</keyword>
<keyword evidence="3" id="KW-1185">Reference proteome</keyword>
<dbReference type="EMBL" id="JAJAQC010000003">
    <property type="protein sequence ID" value="MDA0563175.1"/>
    <property type="molecule type" value="Genomic_DNA"/>
</dbReference>
<accession>A0A9X3SDX8</accession>
<dbReference type="RefSeq" id="WP_270070460.1">
    <property type="nucleotide sequence ID" value="NZ_JAJAQC010000003.1"/>
</dbReference>
<proteinExistence type="predicted"/>
<evidence type="ECO:0000313" key="2">
    <source>
        <dbReference type="EMBL" id="MDA0563175.1"/>
    </source>
</evidence>
<dbReference type="AlphaFoldDB" id="A0A9X3SDX8"/>
<dbReference type="GO" id="GO:0051213">
    <property type="term" value="F:dioxygenase activity"/>
    <property type="evidence" value="ECO:0007669"/>
    <property type="project" value="UniProtKB-KW"/>
</dbReference>
<dbReference type="InterPro" id="IPR053863">
    <property type="entry name" value="Glyoxy/Ble-like_N"/>
</dbReference>
<organism evidence="2 3">
    <name type="scientific">Streptomonospora mangrovi</name>
    <dbReference type="NCBI Taxonomy" id="2883123"/>
    <lineage>
        <taxon>Bacteria</taxon>
        <taxon>Bacillati</taxon>
        <taxon>Actinomycetota</taxon>
        <taxon>Actinomycetes</taxon>
        <taxon>Streptosporangiales</taxon>
        <taxon>Nocardiopsidaceae</taxon>
        <taxon>Streptomonospora</taxon>
    </lineage>
</organism>
<dbReference type="PANTHER" id="PTHR36503">
    <property type="entry name" value="BLR2520 PROTEIN"/>
    <property type="match status" value="1"/>
</dbReference>
<gene>
    <name evidence="2" type="ORF">LG943_02350</name>
</gene>
<dbReference type="InterPro" id="IPR029068">
    <property type="entry name" value="Glyas_Bleomycin-R_OHBP_Dase"/>
</dbReference>
<dbReference type="InterPro" id="IPR037523">
    <property type="entry name" value="VOC_core"/>
</dbReference>
<reference evidence="2" key="1">
    <citation type="submission" date="2021-10" db="EMBL/GenBank/DDBJ databases">
        <title>Streptomonospora sp. nov., isolated from mangrove soil.</title>
        <authorList>
            <person name="Chen X."/>
            <person name="Ge X."/>
            <person name="Liu W."/>
        </authorList>
    </citation>
    <scope>NUCLEOTIDE SEQUENCE</scope>
    <source>
        <strain evidence="2">S1-112</strain>
    </source>
</reference>
<dbReference type="Gene3D" id="3.10.180.10">
    <property type="entry name" value="2,3-Dihydroxybiphenyl 1,2-Dioxygenase, domain 1"/>
    <property type="match status" value="1"/>
</dbReference>
<dbReference type="PROSITE" id="PS51819">
    <property type="entry name" value="VOC"/>
    <property type="match status" value="1"/>
</dbReference>
<name>A0A9X3SDX8_9ACTN</name>
<protein>
    <submittedName>
        <fullName evidence="2">Glyoxalase/bleomycin resistance/extradiol dioxygenase family protein</fullName>
    </submittedName>
</protein>
<evidence type="ECO:0000313" key="3">
    <source>
        <dbReference type="Proteomes" id="UP001140076"/>
    </source>
</evidence>
<dbReference type="PANTHER" id="PTHR36503:SF2">
    <property type="entry name" value="BLR2408 PROTEIN"/>
    <property type="match status" value="1"/>
</dbReference>
<feature type="domain" description="VOC" evidence="1">
    <location>
        <begin position="2"/>
        <end position="127"/>
    </location>
</feature>
<dbReference type="SUPFAM" id="SSF54593">
    <property type="entry name" value="Glyoxalase/Bleomycin resistance protein/Dihydroxybiphenyl dioxygenase"/>
    <property type="match status" value="1"/>
</dbReference>
<comment type="caution">
    <text evidence="2">The sequence shown here is derived from an EMBL/GenBank/DDBJ whole genome shotgun (WGS) entry which is preliminary data.</text>
</comment>
<sequence>MTASLIVNLAVADLDRSVAFFTALGFGFNPALTDDNGACLVVGDNAYVMLLRPAFFSAFTTKGIADSATTAEAILAVTVDSRAEVDRIVRAALASGGSPANDPEEISGVYGWSFHDPDGHLWEVLNMDVPRAAPAPGAGAEAG</sequence>
<keyword evidence="2" id="KW-0560">Oxidoreductase</keyword>
<dbReference type="Pfam" id="PF22677">
    <property type="entry name" value="Ble-like_N"/>
    <property type="match status" value="1"/>
</dbReference>
<dbReference type="Proteomes" id="UP001140076">
    <property type="component" value="Unassembled WGS sequence"/>
</dbReference>